<proteinExistence type="predicted"/>
<dbReference type="Pfam" id="PF13417">
    <property type="entry name" value="GST_N_3"/>
    <property type="match status" value="1"/>
</dbReference>
<reference evidence="2 3" key="1">
    <citation type="submission" date="2022-01" db="EMBL/GenBank/DDBJ databases">
        <title>Whole genome-based taxonomy of the Shewanellaceae.</title>
        <authorList>
            <person name="Martin-Rodriguez A.J."/>
        </authorList>
    </citation>
    <scope>NUCLEOTIDE SEQUENCE [LARGE SCALE GENOMIC DNA]</scope>
    <source>
        <strain evidence="2 3">DSM 24955</strain>
    </source>
</reference>
<sequence>MFVIRWILGRIILLANFLFPGKKYQRPVTEQAKIDEQTKALALYQYAACPFCVKVRRAIRSQGLNIVTVDAKQENNKQELVQQGGQLKVPCLKIEKDGQTQWMYESSDIIAYLSKQYA</sequence>
<comment type="caution">
    <text evidence="2">The sequence shown here is derived from an EMBL/GenBank/DDBJ whole genome shotgun (WGS) entry which is preliminary data.</text>
</comment>
<keyword evidence="3" id="KW-1185">Reference proteome</keyword>
<dbReference type="Proteomes" id="UP001202134">
    <property type="component" value="Unassembled WGS sequence"/>
</dbReference>
<evidence type="ECO:0000313" key="3">
    <source>
        <dbReference type="Proteomes" id="UP001202134"/>
    </source>
</evidence>
<dbReference type="InterPro" id="IPR004045">
    <property type="entry name" value="Glutathione_S-Trfase_N"/>
</dbReference>
<feature type="domain" description="GST N-terminal" evidence="1">
    <location>
        <begin position="43"/>
        <end position="118"/>
    </location>
</feature>
<dbReference type="SUPFAM" id="SSF52833">
    <property type="entry name" value="Thioredoxin-like"/>
    <property type="match status" value="1"/>
</dbReference>
<evidence type="ECO:0000313" key="2">
    <source>
        <dbReference type="EMBL" id="MCL1045752.1"/>
    </source>
</evidence>
<protein>
    <submittedName>
        <fullName evidence="2">Glutathione S-transferase N-terminal domain-containing protein</fullName>
    </submittedName>
</protein>
<dbReference type="EMBL" id="JAKIKU010000005">
    <property type="protein sequence ID" value="MCL1045752.1"/>
    <property type="molecule type" value="Genomic_DNA"/>
</dbReference>
<gene>
    <name evidence="2" type="ORF">L2737_10495</name>
</gene>
<dbReference type="InterPro" id="IPR036249">
    <property type="entry name" value="Thioredoxin-like_sf"/>
</dbReference>
<accession>A0ABT0KPH6</accession>
<evidence type="ECO:0000259" key="1">
    <source>
        <dbReference type="Pfam" id="PF13417"/>
    </source>
</evidence>
<dbReference type="PROSITE" id="PS51354">
    <property type="entry name" value="GLUTAREDOXIN_2"/>
    <property type="match status" value="1"/>
</dbReference>
<organism evidence="2 3">
    <name type="scientific">Shewanella electrodiphila</name>
    <dbReference type="NCBI Taxonomy" id="934143"/>
    <lineage>
        <taxon>Bacteria</taxon>
        <taxon>Pseudomonadati</taxon>
        <taxon>Pseudomonadota</taxon>
        <taxon>Gammaproteobacteria</taxon>
        <taxon>Alteromonadales</taxon>
        <taxon>Shewanellaceae</taxon>
        <taxon>Shewanella</taxon>
    </lineage>
</organism>
<dbReference type="Gene3D" id="3.40.30.10">
    <property type="entry name" value="Glutaredoxin"/>
    <property type="match status" value="1"/>
</dbReference>
<name>A0ABT0KPH6_9GAMM</name>
<dbReference type="RefSeq" id="WP_102529460.1">
    <property type="nucleotide sequence ID" value="NZ_JAKIKU010000005.1"/>
</dbReference>